<dbReference type="EMBL" id="BMAT01010261">
    <property type="protein sequence ID" value="GFS23367.1"/>
    <property type="molecule type" value="Genomic_DNA"/>
</dbReference>
<evidence type="ECO:0000313" key="3">
    <source>
        <dbReference type="Proteomes" id="UP000762676"/>
    </source>
</evidence>
<evidence type="ECO:0000256" key="1">
    <source>
        <dbReference type="SAM" id="MobiDB-lite"/>
    </source>
</evidence>
<dbReference type="Proteomes" id="UP000762676">
    <property type="component" value="Unassembled WGS sequence"/>
</dbReference>
<gene>
    <name evidence="2" type="ORF">ElyMa_005131500</name>
</gene>
<evidence type="ECO:0008006" key="4">
    <source>
        <dbReference type="Google" id="ProtNLM"/>
    </source>
</evidence>
<feature type="compositionally biased region" description="Basic and acidic residues" evidence="1">
    <location>
        <begin position="12"/>
        <end position="34"/>
    </location>
</feature>
<organism evidence="2 3">
    <name type="scientific">Elysia marginata</name>
    <dbReference type="NCBI Taxonomy" id="1093978"/>
    <lineage>
        <taxon>Eukaryota</taxon>
        <taxon>Metazoa</taxon>
        <taxon>Spiralia</taxon>
        <taxon>Lophotrochozoa</taxon>
        <taxon>Mollusca</taxon>
        <taxon>Gastropoda</taxon>
        <taxon>Heterobranchia</taxon>
        <taxon>Euthyneura</taxon>
        <taxon>Panpulmonata</taxon>
        <taxon>Sacoglossa</taxon>
        <taxon>Placobranchoidea</taxon>
        <taxon>Plakobranchidae</taxon>
        <taxon>Elysia</taxon>
    </lineage>
</organism>
<dbReference type="AlphaFoldDB" id="A0AAV4JR06"/>
<feature type="region of interest" description="Disordered" evidence="1">
    <location>
        <begin position="1"/>
        <end position="36"/>
    </location>
</feature>
<sequence length="116" mass="13348">MIGSDNQPSRSGETKTDKDRPRPGAKTRSERGRGEYNLTSKFHLSFDRLDASSARDSHSNLRRSRMGRKFGMPSPSFGQKRSIGLKHRPSNRSITFKILFYVSQIYLWHKRISFAS</sequence>
<reference evidence="2 3" key="1">
    <citation type="journal article" date="2021" name="Elife">
        <title>Chloroplast acquisition without the gene transfer in kleptoplastic sea slugs, Plakobranchus ocellatus.</title>
        <authorList>
            <person name="Maeda T."/>
            <person name="Takahashi S."/>
            <person name="Yoshida T."/>
            <person name="Shimamura S."/>
            <person name="Takaki Y."/>
            <person name="Nagai Y."/>
            <person name="Toyoda A."/>
            <person name="Suzuki Y."/>
            <person name="Arimoto A."/>
            <person name="Ishii H."/>
            <person name="Satoh N."/>
            <person name="Nishiyama T."/>
            <person name="Hasebe M."/>
            <person name="Maruyama T."/>
            <person name="Minagawa J."/>
            <person name="Obokata J."/>
            <person name="Shigenobu S."/>
        </authorList>
    </citation>
    <scope>NUCLEOTIDE SEQUENCE [LARGE SCALE GENOMIC DNA]</scope>
</reference>
<comment type="caution">
    <text evidence="2">The sequence shown here is derived from an EMBL/GenBank/DDBJ whole genome shotgun (WGS) entry which is preliminary data.</text>
</comment>
<keyword evidence="3" id="KW-1185">Reference proteome</keyword>
<proteinExistence type="predicted"/>
<accession>A0AAV4JR06</accession>
<protein>
    <recommendedName>
        <fullName evidence="4">Myelin basic protein</fullName>
    </recommendedName>
</protein>
<feature type="compositionally biased region" description="Polar residues" evidence="1">
    <location>
        <begin position="1"/>
        <end position="11"/>
    </location>
</feature>
<feature type="region of interest" description="Disordered" evidence="1">
    <location>
        <begin position="52"/>
        <end position="84"/>
    </location>
</feature>
<name>A0AAV4JR06_9GAST</name>
<evidence type="ECO:0000313" key="2">
    <source>
        <dbReference type="EMBL" id="GFS23367.1"/>
    </source>
</evidence>